<gene>
    <name evidence="2" type="ORF">LCGC14_2782880</name>
</gene>
<evidence type="ECO:0000256" key="1">
    <source>
        <dbReference type="SAM" id="Coils"/>
    </source>
</evidence>
<dbReference type="EMBL" id="LAZR01051755">
    <property type="protein sequence ID" value="KKK84485.1"/>
    <property type="molecule type" value="Genomic_DNA"/>
</dbReference>
<dbReference type="GO" id="GO:0006313">
    <property type="term" value="P:DNA transposition"/>
    <property type="evidence" value="ECO:0007669"/>
    <property type="project" value="InterPro"/>
</dbReference>
<dbReference type="AlphaFoldDB" id="A0A0F8ZEW9"/>
<keyword evidence="1" id="KW-0175">Coiled coil</keyword>
<dbReference type="PANTHER" id="PTHR33215:SF13">
    <property type="entry name" value="PROTEIN DISTAL ANTENNA"/>
    <property type="match status" value="1"/>
</dbReference>
<dbReference type="GO" id="GO:0004803">
    <property type="term" value="F:transposase activity"/>
    <property type="evidence" value="ECO:0007669"/>
    <property type="project" value="InterPro"/>
</dbReference>
<accession>A0A0F8ZEW9</accession>
<evidence type="ECO:0008006" key="3">
    <source>
        <dbReference type="Google" id="ProtNLM"/>
    </source>
</evidence>
<dbReference type="SUPFAM" id="SSF46689">
    <property type="entry name" value="Homeodomain-like"/>
    <property type="match status" value="1"/>
</dbReference>
<dbReference type="InterPro" id="IPR002514">
    <property type="entry name" value="Transposase_8"/>
</dbReference>
<dbReference type="GO" id="GO:0003677">
    <property type="term" value="F:DNA binding"/>
    <property type="evidence" value="ECO:0007669"/>
    <property type="project" value="InterPro"/>
</dbReference>
<dbReference type="InterPro" id="IPR051839">
    <property type="entry name" value="RD_transcriptional_regulator"/>
</dbReference>
<sequence length="98" mass="11324">MGTGIRYTNEFKQEAVNQVIVHGYNVSEVAKRLGVSTKSLYKWQKELSKPAKKREEQHDLQAEVARLKRELKRTQKERDILKEAAVFFACESKNAMPS</sequence>
<dbReference type="Gene3D" id="1.10.10.60">
    <property type="entry name" value="Homeodomain-like"/>
    <property type="match status" value="1"/>
</dbReference>
<dbReference type="InterPro" id="IPR009057">
    <property type="entry name" value="Homeodomain-like_sf"/>
</dbReference>
<comment type="caution">
    <text evidence="2">The sequence shown here is derived from an EMBL/GenBank/DDBJ whole genome shotgun (WGS) entry which is preliminary data.</text>
</comment>
<organism evidence="2">
    <name type="scientific">marine sediment metagenome</name>
    <dbReference type="NCBI Taxonomy" id="412755"/>
    <lineage>
        <taxon>unclassified sequences</taxon>
        <taxon>metagenomes</taxon>
        <taxon>ecological metagenomes</taxon>
    </lineage>
</organism>
<proteinExistence type="predicted"/>
<dbReference type="Pfam" id="PF01527">
    <property type="entry name" value="HTH_Tnp_1"/>
    <property type="match status" value="1"/>
</dbReference>
<name>A0A0F8ZEW9_9ZZZZ</name>
<protein>
    <recommendedName>
        <fullName evidence="3">Transposase</fullName>
    </recommendedName>
</protein>
<reference evidence="2" key="1">
    <citation type="journal article" date="2015" name="Nature">
        <title>Complex archaea that bridge the gap between prokaryotes and eukaryotes.</title>
        <authorList>
            <person name="Spang A."/>
            <person name="Saw J.H."/>
            <person name="Jorgensen S.L."/>
            <person name="Zaremba-Niedzwiedzka K."/>
            <person name="Martijn J."/>
            <person name="Lind A.E."/>
            <person name="van Eijk R."/>
            <person name="Schleper C."/>
            <person name="Guy L."/>
            <person name="Ettema T.J."/>
        </authorList>
    </citation>
    <scope>NUCLEOTIDE SEQUENCE</scope>
</reference>
<dbReference type="PANTHER" id="PTHR33215">
    <property type="entry name" value="PROTEIN DISTAL ANTENNA"/>
    <property type="match status" value="1"/>
</dbReference>
<feature type="coiled-coil region" evidence="1">
    <location>
        <begin position="57"/>
        <end position="84"/>
    </location>
</feature>
<evidence type="ECO:0000313" key="2">
    <source>
        <dbReference type="EMBL" id="KKK84485.1"/>
    </source>
</evidence>